<sequence>MVQIMQNKTERPSAIVCIAYRQLSTMTGIKDPTEPPKVEIIKQEKETMDAIVRKSFSNLTNICMQDFCNFSKDMTETFRSMLENLKVRIEQFHEQNRSIFDLFSLSQLQKWSQREQ</sequence>
<name>A0ABP1PHG8_XYLVO</name>
<protein>
    <submittedName>
        <fullName evidence="1">Uncharacterized protein</fullName>
    </submittedName>
</protein>
<keyword evidence="2" id="KW-1185">Reference proteome</keyword>
<organism evidence="1 2">
    <name type="scientific">Xylocopa violacea</name>
    <name type="common">Violet carpenter bee</name>
    <name type="synonym">Apis violacea</name>
    <dbReference type="NCBI Taxonomy" id="135666"/>
    <lineage>
        <taxon>Eukaryota</taxon>
        <taxon>Metazoa</taxon>
        <taxon>Ecdysozoa</taxon>
        <taxon>Arthropoda</taxon>
        <taxon>Hexapoda</taxon>
        <taxon>Insecta</taxon>
        <taxon>Pterygota</taxon>
        <taxon>Neoptera</taxon>
        <taxon>Endopterygota</taxon>
        <taxon>Hymenoptera</taxon>
        <taxon>Apocrita</taxon>
        <taxon>Aculeata</taxon>
        <taxon>Apoidea</taxon>
        <taxon>Anthophila</taxon>
        <taxon>Apidae</taxon>
        <taxon>Xylocopa</taxon>
        <taxon>Xylocopa</taxon>
    </lineage>
</organism>
<comment type="caution">
    <text evidence="1">The sequence shown here is derived from an EMBL/GenBank/DDBJ whole genome shotgun (WGS) entry which is preliminary data.</text>
</comment>
<evidence type="ECO:0000313" key="1">
    <source>
        <dbReference type="EMBL" id="CAL7952367.1"/>
    </source>
</evidence>
<evidence type="ECO:0000313" key="2">
    <source>
        <dbReference type="Proteomes" id="UP001642520"/>
    </source>
</evidence>
<proteinExistence type="predicted"/>
<gene>
    <name evidence="1" type="ORF">XYLVIOL_LOCUS11037</name>
</gene>
<dbReference type="EMBL" id="CAXAJV020001301">
    <property type="protein sequence ID" value="CAL7952367.1"/>
    <property type="molecule type" value="Genomic_DNA"/>
</dbReference>
<reference evidence="1 2" key="1">
    <citation type="submission" date="2024-08" db="EMBL/GenBank/DDBJ databases">
        <authorList>
            <person name="Will J Nash"/>
            <person name="Angela Man"/>
            <person name="Seanna McTaggart"/>
            <person name="Kendall Baker"/>
            <person name="Tom Barker"/>
            <person name="Leah Catchpole"/>
            <person name="Alex Durrant"/>
            <person name="Karim Gharbi"/>
            <person name="Naomi Irish"/>
            <person name="Gemy Kaithakottil"/>
            <person name="Debby Ku"/>
            <person name="Aaliyah Providence"/>
            <person name="Felix Shaw"/>
            <person name="David Swarbreck"/>
            <person name="Chris Watkins"/>
            <person name="Ann M. McCartney"/>
            <person name="Giulio Formenti"/>
            <person name="Alice Mouton"/>
            <person name="Noel Vella"/>
            <person name="Bjorn M von Reumont"/>
            <person name="Adriana Vella"/>
            <person name="Wilfried Haerty"/>
        </authorList>
    </citation>
    <scope>NUCLEOTIDE SEQUENCE [LARGE SCALE GENOMIC DNA]</scope>
</reference>
<accession>A0ABP1PHG8</accession>
<dbReference type="Proteomes" id="UP001642520">
    <property type="component" value="Unassembled WGS sequence"/>
</dbReference>